<feature type="transmembrane region" description="Helical" evidence="10">
    <location>
        <begin position="40"/>
        <end position="61"/>
    </location>
</feature>
<feature type="domain" description="Cytochrome c assembly protein" evidence="11">
    <location>
        <begin position="88"/>
        <end position="294"/>
    </location>
</feature>
<feature type="transmembrane region" description="Helical" evidence="10">
    <location>
        <begin position="208"/>
        <end position="227"/>
    </location>
</feature>
<feature type="transmembrane region" description="Helical" evidence="10">
    <location>
        <begin position="120"/>
        <end position="143"/>
    </location>
</feature>
<feature type="transmembrane region" description="Helical" evidence="10">
    <location>
        <begin position="424"/>
        <end position="442"/>
    </location>
</feature>
<dbReference type="EMBL" id="PYYB01000003">
    <property type="protein sequence ID" value="PTL55689.1"/>
    <property type="molecule type" value="Genomic_DNA"/>
</dbReference>
<dbReference type="GO" id="GO:0020037">
    <property type="term" value="F:heme binding"/>
    <property type="evidence" value="ECO:0007669"/>
    <property type="project" value="InterPro"/>
</dbReference>
<evidence type="ECO:0000313" key="13">
    <source>
        <dbReference type="EMBL" id="PTL55689.1"/>
    </source>
</evidence>
<dbReference type="PRINTS" id="PR01411">
    <property type="entry name" value="CCMFBIOGNSIS"/>
</dbReference>
<feature type="transmembrane region" description="Helical" evidence="10">
    <location>
        <begin position="448"/>
        <end position="468"/>
    </location>
</feature>
<comment type="similarity">
    <text evidence="2">Belongs to the CcmF/CycK/Ccl1/NrfE/CcsA family.</text>
</comment>
<evidence type="ECO:0000256" key="8">
    <source>
        <dbReference type="ARBA" id="ARBA00023136"/>
    </source>
</evidence>
<dbReference type="OrthoDB" id="9814290at2"/>
<keyword evidence="3" id="KW-1003">Cell membrane</keyword>
<evidence type="ECO:0000256" key="4">
    <source>
        <dbReference type="ARBA" id="ARBA00022519"/>
    </source>
</evidence>
<dbReference type="AlphaFoldDB" id="A0A2T4UDW0"/>
<name>A0A2T4UDW0_9ACTN</name>
<sequence length="732" mass="79287">MATVGSAALIIALAVSVYGVAVSLYGAKTRRRDLVDSGRNAAYALAALTTLAFVILEVAFLRSDFTFKTVAEHSSTTTPTFYKASASWSSQEGSLLLWLFLLSLWTAAILYATRRRMRDVAPYATAILLGLGAFFAGLLVFAASPFQTLGVAPSEGAGLNPLLRHPSMMIHPPMLYAGYTLFAVPFAFAAGALITRRVDAEWIGVTRRFSLAAWFFLGVGILLGARWSYQELGWGGYWAWDPVENASLLPWLTGTAFLHSVMIQEKRGMLKIWNASLVLATGVLCILGTFLVRSGILDSIHAFGASTLGVPFVILIGLLIAGSVALVISRRELLRSEHKLDSVFSRESVFLANNVILVGVAFVVFWGTFFPLISEAVTGTKSAVGPPWFDRYTVPLVVMLVFLSGIGPVIAWRRQTRATARKSFLWPTVAMVGTLVVLVPFGVLDRPWAWLTFGAGALVAGTVVQEFVRGTRARRAMSRESVPVAMVSLVRRNRRRYGGYIVHLGMAVLFVGVAASSAFEKAQDSRLDVGQTVTVDGYQITYASATARIDQRAGRIERIVFGANLRVRKDGKDLGTLHPERGFYPPVDRAFQMNPIASFFEGEATSEIAMDAGLQRDLWTAVSPDVAALQGRIEALDEGFTKGIQQAGDQLAPGQIGALIGQALNSILRSYTDDPPPATFRVLSSPMVSWIWLGGIVVFFGAIVALWPPPGGATKRADARLLARVSQELGRA</sequence>
<keyword evidence="14" id="KW-1185">Reference proteome</keyword>
<dbReference type="PANTHER" id="PTHR43653">
    <property type="entry name" value="CYTOCHROME C ASSEMBLY PROTEIN-RELATED"/>
    <property type="match status" value="1"/>
</dbReference>
<gene>
    <name evidence="13" type="ORF">C7Y72_18840</name>
</gene>
<dbReference type="InterPro" id="IPR032523">
    <property type="entry name" value="CcmF_C"/>
</dbReference>
<dbReference type="InterPro" id="IPR003568">
    <property type="entry name" value="Cyt_c_biogenesis_CcmF"/>
</dbReference>
<keyword evidence="7 10" id="KW-1133">Transmembrane helix</keyword>
<evidence type="ECO:0000256" key="5">
    <source>
        <dbReference type="ARBA" id="ARBA00022692"/>
    </source>
</evidence>
<comment type="function">
    <text evidence="9">Required for the biogenesis of c-type cytochromes. Possible subunit of a heme lyase.</text>
</comment>
<keyword evidence="8 10" id="KW-0472">Membrane</keyword>
<evidence type="ECO:0000256" key="2">
    <source>
        <dbReference type="ARBA" id="ARBA00009186"/>
    </source>
</evidence>
<feature type="transmembrane region" description="Helical" evidence="10">
    <location>
        <begin position="95"/>
        <end position="113"/>
    </location>
</feature>
<feature type="transmembrane region" description="Helical" evidence="10">
    <location>
        <begin position="349"/>
        <end position="372"/>
    </location>
</feature>
<feature type="transmembrane region" description="Helical" evidence="10">
    <location>
        <begin position="497"/>
        <end position="519"/>
    </location>
</feature>
<feature type="transmembrane region" description="Helical" evidence="10">
    <location>
        <begin position="308"/>
        <end position="328"/>
    </location>
</feature>
<dbReference type="InterPro" id="IPR003567">
    <property type="entry name" value="Cyt_c_biogenesis"/>
</dbReference>
<evidence type="ECO:0000256" key="7">
    <source>
        <dbReference type="ARBA" id="ARBA00022989"/>
    </source>
</evidence>
<feature type="transmembrane region" description="Helical" evidence="10">
    <location>
        <begin position="687"/>
        <end position="707"/>
    </location>
</feature>
<keyword evidence="6" id="KW-0201">Cytochrome c-type biogenesis</keyword>
<feature type="transmembrane region" description="Helical" evidence="10">
    <location>
        <begin position="247"/>
        <end position="263"/>
    </location>
</feature>
<evidence type="ECO:0000256" key="10">
    <source>
        <dbReference type="SAM" id="Phobius"/>
    </source>
</evidence>
<dbReference type="GO" id="GO:0017004">
    <property type="term" value="P:cytochrome complex assembly"/>
    <property type="evidence" value="ECO:0007669"/>
    <property type="project" value="UniProtKB-KW"/>
</dbReference>
<feature type="domain" description="Cytochrome c-type biogenesis protein CcmF C-terminal" evidence="12">
    <location>
        <begin position="314"/>
        <end position="622"/>
    </location>
</feature>
<organism evidence="13 14">
    <name type="scientific">Paraconexibacter algicola</name>
    <dbReference type="NCBI Taxonomy" id="2133960"/>
    <lineage>
        <taxon>Bacteria</taxon>
        <taxon>Bacillati</taxon>
        <taxon>Actinomycetota</taxon>
        <taxon>Thermoleophilia</taxon>
        <taxon>Solirubrobacterales</taxon>
        <taxon>Paraconexibacteraceae</taxon>
        <taxon>Paraconexibacter</taxon>
    </lineage>
</organism>
<dbReference type="PRINTS" id="PR01410">
    <property type="entry name" value="CCBIOGENESIS"/>
</dbReference>
<comment type="subcellular location">
    <subcellularLocation>
        <location evidence="1">Cell inner membrane</location>
        <topology evidence="1">Multi-pass membrane protein</topology>
    </subcellularLocation>
</comment>
<dbReference type="Pfam" id="PF16327">
    <property type="entry name" value="CcmF_C"/>
    <property type="match status" value="1"/>
</dbReference>
<proteinExistence type="inferred from homology"/>
<feature type="transmembrane region" description="Helical" evidence="10">
    <location>
        <begin position="275"/>
        <end position="296"/>
    </location>
</feature>
<feature type="transmembrane region" description="Helical" evidence="10">
    <location>
        <begin position="392"/>
        <end position="412"/>
    </location>
</feature>
<dbReference type="GO" id="GO:0015232">
    <property type="term" value="F:heme transmembrane transporter activity"/>
    <property type="evidence" value="ECO:0007669"/>
    <property type="project" value="InterPro"/>
</dbReference>
<protein>
    <submittedName>
        <fullName evidence="13">Cytochrome C biogenesis protein</fullName>
    </submittedName>
</protein>
<feature type="transmembrane region" description="Helical" evidence="10">
    <location>
        <begin position="6"/>
        <end position="28"/>
    </location>
</feature>
<evidence type="ECO:0000256" key="1">
    <source>
        <dbReference type="ARBA" id="ARBA00004429"/>
    </source>
</evidence>
<evidence type="ECO:0000313" key="14">
    <source>
        <dbReference type="Proteomes" id="UP000240739"/>
    </source>
</evidence>
<evidence type="ECO:0000256" key="6">
    <source>
        <dbReference type="ARBA" id="ARBA00022748"/>
    </source>
</evidence>
<evidence type="ECO:0000259" key="12">
    <source>
        <dbReference type="Pfam" id="PF16327"/>
    </source>
</evidence>
<reference evidence="13 14" key="1">
    <citation type="submission" date="2018-03" db="EMBL/GenBank/DDBJ databases">
        <title>Aquarubrobacter algicola gen. nov., sp. nov., a novel actinobacterium isolated from shallow eutrophic lake during the end of cyanobacterial harmful algal blooms.</title>
        <authorList>
            <person name="Chun S.J."/>
        </authorList>
    </citation>
    <scope>NUCLEOTIDE SEQUENCE [LARGE SCALE GENOMIC DNA]</scope>
    <source>
        <strain evidence="13 14">Seoho-28</strain>
    </source>
</reference>
<dbReference type="Proteomes" id="UP000240739">
    <property type="component" value="Unassembled WGS sequence"/>
</dbReference>
<accession>A0A2T4UDW0</accession>
<keyword evidence="4" id="KW-0997">Cell inner membrane</keyword>
<dbReference type="Pfam" id="PF01578">
    <property type="entry name" value="Cytochrom_C_asm"/>
    <property type="match status" value="1"/>
</dbReference>
<evidence type="ECO:0000256" key="3">
    <source>
        <dbReference type="ARBA" id="ARBA00022475"/>
    </source>
</evidence>
<dbReference type="PANTHER" id="PTHR43653:SF1">
    <property type="entry name" value="CYTOCHROME C-TYPE BIOGENESIS PROTEIN CCMF"/>
    <property type="match status" value="1"/>
</dbReference>
<dbReference type="InterPro" id="IPR002541">
    <property type="entry name" value="Cyt_c_assembly"/>
</dbReference>
<evidence type="ECO:0000259" key="11">
    <source>
        <dbReference type="Pfam" id="PF01578"/>
    </source>
</evidence>
<comment type="caution">
    <text evidence="13">The sequence shown here is derived from an EMBL/GenBank/DDBJ whole genome shotgun (WGS) entry which is preliminary data.</text>
</comment>
<evidence type="ECO:0000256" key="9">
    <source>
        <dbReference type="ARBA" id="ARBA00037230"/>
    </source>
</evidence>
<dbReference type="GO" id="GO:0005886">
    <property type="term" value="C:plasma membrane"/>
    <property type="evidence" value="ECO:0007669"/>
    <property type="project" value="UniProtKB-SubCell"/>
</dbReference>
<keyword evidence="5 10" id="KW-0812">Transmembrane</keyword>
<feature type="transmembrane region" description="Helical" evidence="10">
    <location>
        <begin position="176"/>
        <end position="196"/>
    </location>
</feature>
<dbReference type="RefSeq" id="WP_107570732.1">
    <property type="nucleotide sequence ID" value="NZ_PYYB01000003.1"/>
</dbReference>